<dbReference type="InterPro" id="IPR002575">
    <property type="entry name" value="Aminoglycoside_PTrfase"/>
</dbReference>
<evidence type="ECO:0000259" key="1">
    <source>
        <dbReference type="Pfam" id="PF01636"/>
    </source>
</evidence>
<dbReference type="SUPFAM" id="SSF56112">
    <property type="entry name" value="Protein kinase-like (PK-like)"/>
    <property type="match status" value="1"/>
</dbReference>
<dbReference type="PANTHER" id="PTHR21310">
    <property type="entry name" value="AMINOGLYCOSIDE PHOSPHOTRANSFERASE-RELATED-RELATED"/>
    <property type="match status" value="1"/>
</dbReference>
<dbReference type="Proteomes" id="UP000799757">
    <property type="component" value="Unassembled WGS sequence"/>
</dbReference>
<protein>
    <recommendedName>
        <fullName evidence="1">Aminoglycoside phosphotransferase domain-containing protein</fullName>
    </recommendedName>
</protein>
<name>A0A6A6XF30_9PLEO</name>
<proteinExistence type="predicted"/>
<dbReference type="EMBL" id="MU001875">
    <property type="protein sequence ID" value="KAF2794921.1"/>
    <property type="molecule type" value="Genomic_DNA"/>
</dbReference>
<organism evidence="2 3">
    <name type="scientific">Melanomma pulvis-pyrius CBS 109.77</name>
    <dbReference type="NCBI Taxonomy" id="1314802"/>
    <lineage>
        <taxon>Eukaryota</taxon>
        <taxon>Fungi</taxon>
        <taxon>Dikarya</taxon>
        <taxon>Ascomycota</taxon>
        <taxon>Pezizomycotina</taxon>
        <taxon>Dothideomycetes</taxon>
        <taxon>Pleosporomycetidae</taxon>
        <taxon>Pleosporales</taxon>
        <taxon>Melanommataceae</taxon>
        <taxon>Melanomma</taxon>
    </lineage>
</organism>
<gene>
    <name evidence="2" type="ORF">K505DRAFT_360642</name>
</gene>
<feature type="domain" description="Aminoglycoside phosphotransferase" evidence="1">
    <location>
        <begin position="79"/>
        <end position="217"/>
    </location>
</feature>
<dbReference type="InterPro" id="IPR011009">
    <property type="entry name" value="Kinase-like_dom_sf"/>
</dbReference>
<reference evidence="2" key="1">
    <citation type="journal article" date="2020" name="Stud. Mycol.">
        <title>101 Dothideomycetes genomes: a test case for predicting lifestyles and emergence of pathogens.</title>
        <authorList>
            <person name="Haridas S."/>
            <person name="Albert R."/>
            <person name="Binder M."/>
            <person name="Bloem J."/>
            <person name="Labutti K."/>
            <person name="Salamov A."/>
            <person name="Andreopoulos B."/>
            <person name="Baker S."/>
            <person name="Barry K."/>
            <person name="Bills G."/>
            <person name="Bluhm B."/>
            <person name="Cannon C."/>
            <person name="Castanera R."/>
            <person name="Culley D."/>
            <person name="Daum C."/>
            <person name="Ezra D."/>
            <person name="Gonzalez J."/>
            <person name="Henrissat B."/>
            <person name="Kuo A."/>
            <person name="Liang C."/>
            <person name="Lipzen A."/>
            <person name="Lutzoni F."/>
            <person name="Magnuson J."/>
            <person name="Mondo S."/>
            <person name="Nolan M."/>
            <person name="Ohm R."/>
            <person name="Pangilinan J."/>
            <person name="Park H.-J."/>
            <person name="Ramirez L."/>
            <person name="Alfaro M."/>
            <person name="Sun H."/>
            <person name="Tritt A."/>
            <person name="Yoshinaga Y."/>
            <person name="Zwiers L.-H."/>
            <person name="Turgeon B."/>
            <person name="Goodwin S."/>
            <person name="Spatafora J."/>
            <person name="Crous P."/>
            <person name="Grigoriev I."/>
        </authorList>
    </citation>
    <scope>NUCLEOTIDE SEQUENCE</scope>
    <source>
        <strain evidence="2">CBS 109.77</strain>
    </source>
</reference>
<dbReference type="AlphaFoldDB" id="A0A6A6XF30"/>
<dbReference type="Pfam" id="PF01636">
    <property type="entry name" value="APH"/>
    <property type="match status" value="1"/>
</dbReference>
<keyword evidence="3" id="KW-1185">Reference proteome</keyword>
<dbReference type="PANTHER" id="PTHR21310:SF48">
    <property type="entry name" value="AMINOGLYCOSIDE PHOSPHOTRANSFERASE DOMAIN-CONTAINING PROTEIN"/>
    <property type="match status" value="1"/>
</dbReference>
<evidence type="ECO:0000313" key="2">
    <source>
        <dbReference type="EMBL" id="KAF2794921.1"/>
    </source>
</evidence>
<dbReference type="OrthoDB" id="4177236at2759"/>
<evidence type="ECO:0000313" key="3">
    <source>
        <dbReference type="Proteomes" id="UP000799757"/>
    </source>
</evidence>
<accession>A0A6A6XF30</accession>
<sequence length="359" mass="40965">MEAICKAKIIEEFLGREARWNFPGLTDSHYYQNLPSAPVDITLPYRAEGNFDPPLPTPKDIANARTTAHDSEIPRPNVYKVFDTYIVKFSSGGSILQEAENLLFLEKNSRVRTPKVYAVFSHQGEDPSGLYQDQARETRPTYHYLVMEFIPGPKLSRELFCNSSPDVKQRICESLAEQLKRLREVQLGIDFYGRVNRTGWDYHLNMFTCPGKDLCGPYESYEDLVNAMVDSARFHAATGLYSEEFDSGTKLILANLKPSLQAATEEDRLPTLTHLNLQFHNIIVQQKGEDYDVIIMNWRHLGWLPAWVEAVTVLMCLSIQSWEEKGNLQWGVFQGFQPFNLALAQFIADCKGLLAYPLL</sequence>
<dbReference type="InterPro" id="IPR051678">
    <property type="entry name" value="AGP_Transferase"/>
</dbReference>